<feature type="domain" description="DED" evidence="2">
    <location>
        <begin position="9"/>
        <end position="88"/>
    </location>
</feature>
<dbReference type="Gene3D" id="1.10.533.10">
    <property type="entry name" value="Death Domain, Fas"/>
    <property type="match status" value="1"/>
</dbReference>
<organism evidence="3 4">
    <name type="scientific">Branchiostoma floridae</name>
    <name type="common">Florida lancelet</name>
    <name type="synonym">Amphioxus</name>
    <dbReference type="NCBI Taxonomy" id="7739"/>
    <lineage>
        <taxon>Eukaryota</taxon>
        <taxon>Metazoa</taxon>
        <taxon>Chordata</taxon>
        <taxon>Cephalochordata</taxon>
        <taxon>Leptocardii</taxon>
        <taxon>Amphioxiformes</taxon>
        <taxon>Branchiostomatidae</taxon>
        <taxon>Branchiostoma</taxon>
    </lineage>
</organism>
<name>A0A9J7LZ99_BRAFL</name>
<reference evidence="4" key="2">
    <citation type="submission" date="2025-08" db="UniProtKB">
        <authorList>
            <consortium name="RefSeq"/>
        </authorList>
    </citation>
    <scope>IDENTIFICATION</scope>
    <source>
        <strain evidence="4">S238N-H82</strain>
        <tissue evidence="4">Testes</tissue>
    </source>
</reference>
<dbReference type="PROSITE" id="PS50168">
    <property type="entry name" value="DED"/>
    <property type="match status" value="1"/>
</dbReference>
<gene>
    <name evidence="4" type="primary">LOC118426614</name>
</gene>
<dbReference type="InterPro" id="IPR011029">
    <property type="entry name" value="DEATH-like_dom_sf"/>
</dbReference>
<evidence type="ECO:0000313" key="4">
    <source>
        <dbReference type="RefSeq" id="XP_035692007.1"/>
    </source>
</evidence>
<dbReference type="SUPFAM" id="SSF47986">
    <property type="entry name" value="DEATH domain"/>
    <property type="match status" value="1"/>
</dbReference>
<proteinExistence type="predicted"/>
<protein>
    <submittedName>
        <fullName evidence="4">Uncharacterized protein LOC118426614</fullName>
    </submittedName>
</protein>
<dbReference type="RefSeq" id="XP_035692007.1">
    <property type="nucleotide sequence ID" value="XM_035836114.1"/>
</dbReference>
<dbReference type="CDD" id="cd00045">
    <property type="entry name" value="DED"/>
    <property type="match status" value="1"/>
</dbReference>
<reference evidence="3" key="1">
    <citation type="journal article" date="2020" name="Nat. Ecol. Evol.">
        <title>Deeply conserved synteny resolves early events in vertebrate evolution.</title>
        <authorList>
            <person name="Simakov O."/>
            <person name="Marletaz F."/>
            <person name="Yue J.X."/>
            <person name="O'Connell B."/>
            <person name="Jenkins J."/>
            <person name="Brandt A."/>
            <person name="Calef R."/>
            <person name="Tung C.H."/>
            <person name="Huang T.K."/>
            <person name="Schmutz J."/>
            <person name="Satoh N."/>
            <person name="Yu J.K."/>
            <person name="Putnam N.H."/>
            <person name="Green R.E."/>
            <person name="Rokhsar D.S."/>
        </authorList>
    </citation>
    <scope>NUCLEOTIDE SEQUENCE [LARGE SCALE GENOMIC DNA]</scope>
    <source>
        <strain evidence="3">S238N-H82</strain>
    </source>
</reference>
<dbReference type="KEGG" id="bfo:118426614"/>
<evidence type="ECO:0000259" key="2">
    <source>
        <dbReference type="PROSITE" id="PS50168"/>
    </source>
</evidence>
<dbReference type="GO" id="GO:0042981">
    <property type="term" value="P:regulation of apoptotic process"/>
    <property type="evidence" value="ECO:0007669"/>
    <property type="project" value="InterPro"/>
</dbReference>
<dbReference type="InterPro" id="IPR001875">
    <property type="entry name" value="DED_dom"/>
</dbReference>
<accession>A0A9J7LZ99</accession>
<dbReference type="OMA" id="VCDIRTY"/>
<dbReference type="OrthoDB" id="5985756at2759"/>
<dbReference type="AlphaFoldDB" id="A0A9J7LZ99"/>
<keyword evidence="3" id="KW-1185">Reference proteome</keyword>
<feature type="region of interest" description="Disordered" evidence="1">
    <location>
        <begin position="95"/>
        <end position="114"/>
    </location>
</feature>
<evidence type="ECO:0000256" key="1">
    <source>
        <dbReference type="SAM" id="MobiDB-lite"/>
    </source>
</evidence>
<evidence type="ECO:0000313" key="3">
    <source>
        <dbReference type="Proteomes" id="UP000001554"/>
    </source>
</evidence>
<sequence>MAAEEGRRTRQDLYLEISRELTDEEVCDIRTYIGGSKVLPAGSIQRATAQEMFNKLERKGVSKKGDLSFLAKVMESIDRQDFADAANEIAEQEREALVKGKAKQDDNRKPSSGD</sequence>
<dbReference type="Proteomes" id="UP000001554">
    <property type="component" value="Chromosome 11"/>
</dbReference>
<dbReference type="GeneID" id="118426614"/>